<proteinExistence type="predicted"/>
<name>A0A9D5P1C5_XYLRU</name>
<organism evidence="2 3">
    <name type="scientific">Xylanibacter ruminicola</name>
    <name type="common">Prevotella ruminicola</name>
    <dbReference type="NCBI Taxonomy" id="839"/>
    <lineage>
        <taxon>Bacteria</taxon>
        <taxon>Pseudomonadati</taxon>
        <taxon>Bacteroidota</taxon>
        <taxon>Bacteroidia</taxon>
        <taxon>Bacteroidales</taxon>
        <taxon>Prevotellaceae</taxon>
        <taxon>Xylanibacter</taxon>
    </lineage>
</organism>
<comment type="caution">
    <text evidence="2">The sequence shown here is derived from an EMBL/GenBank/DDBJ whole genome shotgun (WGS) entry which is preliminary data.</text>
</comment>
<reference evidence="2" key="1">
    <citation type="submission" date="2019-04" db="EMBL/GenBank/DDBJ databases">
        <title>Evolution of Biomass-Degrading Anaerobic Consortia Revealed by Metagenomics.</title>
        <authorList>
            <person name="Peng X."/>
        </authorList>
    </citation>
    <scope>NUCLEOTIDE SEQUENCE</scope>
    <source>
        <strain evidence="2">SIG140</strain>
    </source>
</reference>
<dbReference type="Proteomes" id="UP000806522">
    <property type="component" value="Unassembled WGS sequence"/>
</dbReference>
<gene>
    <name evidence="2" type="ORF">E7101_08565</name>
</gene>
<keyword evidence="1" id="KW-0812">Transmembrane</keyword>
<keyword evidence="1" id="KW-0472">Membrane</keyword>
<protein>
    <submittedName>
        <fullName evidence="2">Uncharacterized protein</fullName>
    </submittedName>
</protein>
<feature type="transmembrane region" description="Helical" evidence="1">
    <location>
        <begin position="67"/>
        <end position="88"/>
    </location>
</feature>
<keyword evidence="1" id="KW-1133">Transmembrane helix</keyword>
<feature type="transmembrane region" description="Helical" evidence="1">
    <location>
        <begin position="40"/>
        <end position="61"/>
    </location>
</feature>
<evidence type="ECO:0000313" key="2">
    <source>
        <dbReference type="EMBL" id="MBE6270989.1"/>
    </source>
</evidence>
<evidence type="ECO:0000256" key="1">
    <source>
        <dbReference type="SAM" id="Phobius"/>
    </source>
</evidence>
<dbReference type="EMBL" id="SUYC01000008">
    <property type="protein sequence ID" value="MBE6270989.1"/>
    <property type="molecule type" value="Genomic_DNA"/>
</dbReference>
<feature type="transmembrane region" description="Helical" evidence="1">
    <location>
        <begin position="6"/>
        <end position="28"/>
    </location>
</feature>
<dbReference type="AlphaFoldDB" id="A0A9D5P1C5"/>
<accession>A0A9D5P1C5</accession>
<sequence>MQQELYQTAQLVCGIFCLGMALTLLKSFGYYGIYPYYRRIRLLIALALALLGAGCLLHWHLGCQPVWPYTLLLLAGLGVLIAIFYNIYEYGFRLDKYDGTPRTDL</sequence>
<evidence type="ECO:0000313" key="3">
    <source>
        <dbReference type="Proteomes" id="UP000806522"/>
    </source>
</evidence>